<name>A0ABP9L953_9RHOB</name>
<dbReference type="Proteomes" id="UP001499910">
    <property type="component" value="Unassembled WGS sequence"/>
</dbReference>
<evidence type="ECO:0000313" key="2">
    <source>
        <dbReference type="Proteomes" id="UP001499910"/>
    </source>
</evidence>
<sequence>MAASSTPFPTDVRRIAVLAGLSGANGSGVDADWYAALIERRVVAPGVEVLVALADAPDTPHADFAARGGGQAPP</sequence>
<organism evidence="1 2">
    <name type="scientific">[Roseibacterium] beibuensis</name>
    <dbReference type="NCBI Taxonomy" id="1193142"/>
    <lineage>
        <taxon>Bacteria</taxon>
        <taxon>Pseudomonadati</taxon>
        <taxon>Pseudomonadota</taxon>
        <taxon>Alphaproteobacteria</taxon>
        <taxon>Rhodobacterales</taxon>
        <taxon>Roseobacteraceae</taxon>
        <taxon>Roseicyclus</taxon>
    </lineage>
</organism>
<reference evidence="2" key="1">
    <citation type="journal article" date="2019" name="Int. J. Syst. Evol. Microbiol.">
        <title>The Global Catalogue of Microorganisms (GCM) 10K type strain sequencing project: providing services to taxonomists for standard genome sequencing and annotation.</title>
        <authorList>
            <consortium name="The Broad Institute Genomics Platform"/>
            <consortium name="The Broad Institute Genome Sequencing Center for Infectious Disease"/>
            <person name="Wu L."/>
            <person name="Ma J."/>
        </authorList>
    </citation>
    <scope>NUCLEOTIDE SEQUENCE [LARGE SCALE GENOMIC DNA]</scope>
    <source>
        <strain evidence="2">JCM 18015</strain>
    </source>
</reference>
<evidence type="ECO:0000313" key="1">
    <source>
        <dbReference type="EMBL" id="GAA5071512.1"/>
    </source>
</evidence>
<protein>
    <submittedName>
        <fullName evidence="1">Uncharacterized protein</fullName>
    </submittedName>
</protein>
<comment type="caution">
    <text evidence="1">The sequence shown here is derived from an EMBL/GenBank/DDBJ whole genome shotgun (WGS) entry which is preliminary data.</text>
</comment>
<keyword evidence="2" id="KW-1185">Reference proteome</keyword>
<gene>
    <name evidence="1" type="ORF">GCM10023209_15310</name>
</gene>
<accession>A0ABP9L953</accession>
<dbReference type="EMBL" id="BAABHW010000002">
    <property type="protein sequence ID" value="GAA5071512.1"/>
    <property type="molecule type" value="Genomic_DNA"/>
</dbReference>
<proteinExistence type="predicted"/>